<evidence type="ECO:0000256" key="1">
    <source>
        <dbReference type="SAM" id="MobiDB-lite"/>
    </source>
</evidence>
<dbReference type="EMBL" id="GFPF01004250">
    <property type="protein sequence ID" value="MAA15396.1"/>
    <property type="molecule type" value="Transcribed_RNA"/>
</dbReference>
<evidence type="ECO:0000256" key="2">
    <source>
        <dbReference type="SAM" id="SignalP"/>
    </source>
</evidence>
<proteinExistence type="predicted"/>
<reference evidence="3" key="1">
    <citation type="journal article" date="2017" name="Parasit. Vectors">
        <title>Sialotranscriptomics of Rhipicephalus zambeziensis reveals intricate expression profiles of secretory proteins and suggests tight temporal transcriptional regulation during blood-feeding.</title>
        <authorList>
            <person name="de Castro M.H."/>
            <person name="de Klerk D."/>
            <person name="Pienaar R."/>
            <person name="Rees D.J.G."/>
            <person name="Mans B.J."/>
        </authorList>
    </citation>
    <scope>NUCLEOTIDE SEQUENCE</scope>
    <source>
        <tissue evidence="3">Salivary glands</tissue>
    </source>
</reference>
<keyword evidence="2" id="KW-0732">Signal</keyword>
<feature type="compositionally biased region" description="Basic and acidic residues" evidence="1">
    <location>
        <begin position="41"/>
        <end position="52"/>
    </location>
</feature>
<feature type="chain" id="PRO_5012962909" evidence="2">
    <location>
        <begin position="21"/>
        <end position="262"/>
    </location>
</feature>
<feature type="region of interest" description="Disordered" evidence="1">
    <location>
        <begin position="30"/>
        <end position="52"/>
    </location>
</feature>
<dbReference type="AlphaFoldDB" id="A0A224YCF8"/>
<accession>A0A224YCF8</accession>
<sequence length="262" mass="29671">MGRAFSVTIALVLFSAGTRCNLSKEYSVEEPAGTTQSDATNVKEKLPGESQNKDVATENKFSKFWEQNNFLLRLRTTGGGFNKCTWFRRDNSNSSGVTLTVCTFFPNNGYGREYHTKFWELGDNDSMTLQDNGDITIKRLLYHHPEGTCGVVSYQVFMNADGTLKEDFEAECDDNDYETNPDRCNGTRCTPVDKAEDEYLCKDNTHYELLVNAKRMTDVPEQCNTTYAKYIGKRRENKNDDLEGCTCICDKPTQYKGPQSSV</sequence>
<feature type="signal peptide" evidence="2">
    <location>
        <begin position="1"/>
        <end position="20"/>
    </location>
</feature>
<name>A0A224YCF8_9ACAR</name>
<protein>
    <submittedName>
        <fullName evidence="3">Lipocalin</fullName>
    </submittedName>
</protein>
<organism evidence="3">
    <name type="scientific">Rhipicephalus zambeziensis</name>
    <dbReference type="NCBI Taxonomy" id="60191"/>
    <lineage>
        <taxon>Eukaryota</taxon>
        <taxon>Metazoa</taxon>
        <taxon>Ecdysozoa</taxon>
        <taxon>Arthropoda</taxon>
        <taxon>Chelicerata</taxon>
        <taxon>Arachnida</taxon>
        <taxon>Acari</taxon>
        <taxon>Parasitiformes</taxon>
        <taxon>Ixodida</taxon>
        <taxon>Ixodoidea</taxon>
        <taxon>Ixodidae</taxon>
        <taxon>Rhipicephalinae</taxon>
        <taxon>Rhipicephalus</taxon>
        <taxon>Rhipicephalus</taxon>
    </lineage>
</organism>
<evidence type="ECO:0000313" key="3">
    <source>
        <dbReference type="EMBL" id="MAA15396.1"/>
    </source>
</evidence>